<dbReference type="InterPro" id="IPR025699">
    <property type="entry name" value="ABC2_memb-like"/>
</dbReference>
<dbReference type="RefSeq" id="WP_055158174.1">
    <property type="nucleotide sequence ID" value="NZ_CYXR01000026.1"/>
</dbReference>
<evidence type="ECO:0008006" key="4">
    <source>
        <dbReference type="Google" id="ProtNLM"/>
    </source>
</evidence>
<feature type="transmembrane region" description="Helical" evidence="1">
    <location>
        <begin position="181"/>
        <end position="200"/>
    </location>
</feature>
<feature type="transmembrane region" description="Helical" evidence="1">
    <location>
        <begin position="12"/>
        <end position="32"/>
    </location>
</feature>
<dbReference type="Proteomes" id="UP000095727">
    <property type="component" value="Unassembled WGS sequence"/>
</dbReference>
<feature type="transmembrane region" description="Helical" evidence="1">
    <location>
        <begin position="111"/>
        <end position="134"/>
    </location>
</feature>
<proteinExistence type="predicted"/>
<evidence type="ECO:0000313" key="3">
    <source>
        <dbReference type="Proteomes" id="UP000095727"/>
    </source>
</evidence>
<gene>
    <name evidence="2" type="ORF">ERS852574_02827</name>
</gene>
<feature type="transmembrane region" description="Helical" evidence="1">
    <location>
        <begin position="81"/>
        <end position="105"/>
    </location>
</feature>
<dbReference type="Pfam" id="PF13346">
    <property type="entry name" value="ABC2_membrane_5"/>
    <property type="match status" value="1"/>
</dbReference>
<keyword evidence="1" id="KW-0472">Membrane</keyword>
<reference evidence="2 3" key="1">
    <citation type="submission" date="2015-09" db="EMBL/GenBank/DDBJ databases">
        <authorList>
            <consortium name="Pathogen Informatics"/>
        </authorList>
    </citation>
    <scope>NUCLEOTIDE SEQUENCE [LARGE SCALE GENOMIC DNA]</scope>
    <source>
        <strain evidence="2 3">2789STDY5834962</strain>
    </source>
</reference>
<name>A0A173UAU0_9FIRM</name>
<organism evidence="2 3">
    <name type="scientific">Coprococcus comes</name>
    <dbReference type="NCBI Taxonomy" id="410072"/>
    <lineage>
        <taxon>Bacteria</taxon>
        <taxon>Bacillati</taxon>
        <taxon>Bacillota</taxon>
        <taxon>Clostridia</taxon>
        <taxon>Lachnospirales</taxon>
        <taxon>Lachnospiraceae</taxon>
        <taxon>Coprococcus</taxon>
    </lineage>
</organism>
<feature type="transmembrane region" description="Helical" evidence="1">
    <location>
        <begin position="146"/>
        <end position="166"/>
    </location>
</feature>
<accession>A0A173UAU0</accession>
<keyword evidence="1" id="KW-1133">Transmembrane helix</keyword>
<dbReference type="PANTHER" id="PTHR41309">
    <property type="entry name" value="MEMBRANE PROTEIN-RELATED"/>
    <property type="match status" value="1"/>
</dbReference>
<keyword evidence="1" id="KW-0812">Transmembrane</keyword>
<dbReference type="EMBL" id="CYXR01000026">
    <property type="protein sequence ID" value="CUN12071.1"/>
    <property type="molecule type" value="Genomic_DNA"/>
</dbReference>
<evidence type="ECO:0000313" key="2">
    <source>
        <dbReference type="EMBL" id="CUN12071.1"/>
    </source>
</evidence>
<dbReference type="PANTHER" id="PTHR41309:SF2">
    <property type="entry name" value="MEMBRANE PROTEIN"/>
    <property type="match status" value="1"/>
</dbReference>
<feature type="transmembrane region" description="Helical" evidence="1">
    <location>
        <begin position="38"/>
        <end position="56"/>
    </location>
</feature>
<dbReference type="AlphaFoldDB" id="A0A173UAU0"/>
<protein>
    <recommendedName>
        <fullName evidence="4">ABC-2 transporter permease</fullName>
    </recommendedName>
</protein>
<evidence type="ECO:0000256" key="1">
    <source>
        <dbReference type="SAM" id="Phobius"/>
    </source>
</evidence>
<sequence>MKGLLRKDLYLMIKYCRLFFILIIVFSFAGAWNNNLFFALYPITISSIIPVNLLSYDEKSNWSLYACTFPCSRKEIVSSKYILTVCTLTLSAIIVEVVQTINMIIRHNFHISGLLTIFTIIFIAGLLPPAFMFPFTFKLGAEKGRFAYYIGFILFFALLGWLQSVIKNLPLGLAHFPFRSYYILILFFIGLLLYMISWILSIKFYQNREF</sequence>